<sequence>MILLFVCLLIASFTRAVCYEPSPAFPLPKYDSQHSLLKNAFGAIESALKATIASSKYNITSFSVEVTSSEDSLWSLHHTARQRNASQHDVDKVDGDTLYRIASITKTFTVLGILYQHAAGNLSLDDPIDIYIEELKEKQKGTLPWKDITLRSLASQLSGIPREFVQSDVINAIPSPWQYGFPPLPRDGLPNCNDYANDHPSCGKEDLLDSIKSKLPVFAPNQISTYSNVAFELLGLVIEKVTGESYASYISRAIFEPLSMGRSSISKPPASHGVIPIGEHSWDMEEGIESPTGGIYSSSSDMSKYLRYILTHYNGITHATNWFHPGSPGGGMKSFYGMPWEIYRTDRILPDSKRPVNFITKGGGLPGYMSNIILLPEYNLGITILVAGSNSLLEKIREVVTVELVRAAEKLATEQLRKRYEGTYISPDLDLNSSVTLVADHRGLVVTSFISNGTDVLAFGFPKLGILPTDKPWYAQLAPTLLYKDPKNQSGELWRLLPVAEPGDSEGIWDDLCHSNYDLPTYAGLPINEFVLWGEEGHQTDYLELTAFKVKLQRDDRSKDGSSEAQTPFEVYELK</sequence>
<dbReference type="InterPro" id="IPR012338">
    <property type="entry name" value="Beta-lactam/transpept-like"/>
</dbReference>
<organism evidence="6 7">
    <name type="scientific">Delitschia confertaspora ATCC 74209</name>
    <dbReference type="NCBI Taxonomy" id="1513339"/>
    <lineage>
        <taxon>Eukaryota</taxon>
        <taxon>Fungi</taxon>
        <taxon>Dikarya</taxon>
        <taxon>Ascomycota</taxon>
        <taxon>Pezizomycotina</taxon>
        <taxon>Dothideomycetes</taxon>
        <taxon>Pleosporomycetidae</taxon>
        <taxon>Pleosporales</taxon>
        <taxon>Delitschiaceae</taxon>
        <taxon>Delitschia</taxon>
    </lineage>
</organism>
<evidence type="ECO:0000259" key="5">
    <source>
        <dbReference type="Pfam" id="PF26335"/>
    </source>
</evidence>
<dbReference type="PANTHER" id="PTHR22935">
    <property type="entry name" value="PENICILLIN-BINDING PROTEIN"/>
    <property type="match status" value="1"/>
</dbReference>
<proteinExistence type="inferred from homology"/>
<feature type="signal peptide" evidence="3">
    <location>
        <begin position="1"/>
        <end position="16"/>
    </location>
</feature>
<name>A0A9P4MRH5_9PLEO</name>
<gene>
    <name evidence="6" type="ORF">GQ43DRAFT_430258</name>
</gene>
<dbReference type="OrthoDB" id="5946976at2759"/>
<reference evidence="6" key="1">
    <citation type="journal article" date="2020" name="Stud. Mycol.">
        <title>101 Dothideomycetes genomes: a test case for predicting lifestyles and emergence of pathogens.</title>
        <authorList>
            <person name="Haridas S."/>
            <person name="Albert R."/>
            <person name="Binder M."/>
            <person name="Bloem J."/>
            <person name="Labutti K."/>
            <person name="Salamov A."/>
            <person name="Andreopoulos B."/>
            <person name="Baker S."/>
            <person name="Barry K."/>
            <person name="Bills G."/>
            <person name="Bluhm B."/>
            <person name="Cannon C."/>
            <person name="Castanera R."/>
            <person name="Culley D."/>
            <person name="Daum C."/>
            <person name="Ezra D."/>
            <person name="Gonzalez J."/>
            <person name="Henrissat B."/>
            <person name="Kuo A."/>
            <person name="Liang C."/>
            <person name="Lipzen A."/>
            <person name="Lutzoni F."/>
            <person name="Magnuson J."/>
            <person name="Mondo S."/>
            <person name="Nolan M."/>
            <person name="Ohm R."/>
            <person name="Pangilinan J."/>
            <person name="Park H.-J."/>
            <person name="Ramirez L."/>
            <person name="Alfaro M."/>
            <person name="Sun H."/>
            <person name="Tritt A."/>
            <person name="Yoshinaga Y."/>
            <person name="Zwiers L.-H."/>
            <person name="Turgeon B."/>
            <person name="Goodwin S."/>
            <person name="Spatafora J."/>
            <person name="Crous P."/>
            <person name="Grigoriev I."/>
        </authorList>
    </citation>
    <scope>NUCLEOTIDE SEQUENCE</scope>
    <source>
        <strain evidence="6">ATCC 74209</strain>
    </source>
</reference>
<evidence type="ECO:0000256" key="2">
    <source>
        <dbReference type="SAM" id="MobiDB-lite"/>
    </source>
</evidence>
<evidence type="ECO:0000256" key="3">
    <source>
        <dbReference type="SAM" id="SignalP"/>
    </source>
</evidence>
<protein>
    <submittedName>
        <fullName evidence="6">Beta-lactamase/transpeptidase-like protein</fullName>
    </submittedName>
</protein>
<accession>A0A9P4MRH5</accession>
<comment type="caution">
    <text evidence="6">The sequence shown here is derived from an EMBL/GenBank/DDBJ whole genome shotgun (WGS) entry which is preliminary data.</text>
</comment>
<feature type="region of interest" description="Disordered" evidence="2">
    <location>
        <begin position="556"/>
        <end position="575"/>
    </location>
</feature>
<evidence type="ECO:0000259" key="4">
    <source>
        <dbReference type="Pfam" id="PF00144"/>
    </source>
</evidence>
<feature type="chain" id="PRO_5040314613" evidence="3">
    <location>
        <begin position="17"/>
        <end position="575"/>
    </location>
</feature>
<dbReference type="InterPro" id="IPR058664">
    <property type="entry name" value="ARB_00930-like_C"/>
</dbReference>
<dbReference type="AlphaFoldDB" id="A0A9P4MRH5"/>
<comment type="similarity">
    <text evidence="1">Belongs to the beta-lactamase family.</text>
</comment>
<evidence type="ECO:0000313" key="7">
    <source>
        <dbReference type="Proteomes" id="UP000799536"/>
    </source>
</evidence>
<keyword evidence="7" id="KW-1185">Reference proteome</keyword>
<dbReference type="SUPFAM" id="SSF56601">
    <property type="entry name" value="beta-lactamase/transpeptidase-like"/>
    <property type="match status" value="1"/>
</dbReference>
<dbReference type="Pfam" id="PF26335">
    <property type="entry name" value="ARB_00930_C"/>
    <property type="match status" value="1"/>
</dbReference>
<dbReference type="PANTHER" id="PTHR22935:SF95">
    <property type="entry name" value="BETA-LACTAMASE-LIKE 1-RELATED"/>
    <property type="match status" value="1"/>
</dbReference>
<dbReference type="InterPro" id="IPR051478">
    <property type="entry name" value="Beta-lactamase-like_AB/R"/>
</dbReference>
<feature type="domain" description="Beta-lactamase-related" evidence="4">
    <location>
        <begin position="66"/>
        <end position="390"/>
    </location>
</feature>
<evidence type="ECO:0000313" key="6">
    <source>
        <dbReference type="EMBL" id="KAF2203019.1"/>
    </source>
</evidence>
<dbReference type="Pfam" id="PF00144">
    <property type="entry name" value="Beta-lactamase"/>
    <property type="match status" value="1"/>
</dbReference>
<dbReference type="Gene3D" id="3.40.710.10">
    <property type="entry name" value="DD-peptidase/beta-lactamase superfamily"/>
    <property type="match status" value="1"/>
</dbReference>
<dbReference type="Proteomes" id="UP000799536">
    <property type="component" value="Unassembled WGS sequence"/>
</dbReference>
<feature type="domain" description="Beta-lactamase-like ARB-00930-like C-terminal" evidence="5">
    <location>
        <begin position="412"/>
        <end position="555"/>
    </location>
</feature>
<dbReference type="InterPro" id="IPR001466">
    <property type="entry name" value="Beta-lactam-related"/>
</dbReference>
<evidence type="ECO:0000256" key="1">
    <source>
        <dbReference type="ARBA" id="ARBA00038473"/>
    </source>
</evidence>
<dbReference type="EMBL" id="ML993916">
    <property type="protein sequence ID" value="KAF2203019.1"/>
    <property type="molecule type" value="Genomic_DNA"/>
</dbReference>
<keyword evidence="3" id="KW-0732">Signal</keyword>